<reference evidence="6 7" key="1">
    <citation type="submission" date="2023-02" db="EMBL/GenBank/DDBJ databases">
        <authorList>
            <person name="Mo P."/>
        </authorList>
    </citation>
    <scope>NUCLEOTIDE SEQUENCE [LARGE SCALE GENOMIC DNA]</scope>
    <source>
        <strain evidence="6 7">HUAS 3</strain>
    </source>
</reference>
<dbReference type="PANTHER" id="PTHR11712">
    <property type="entry name" value="POLYKETIDE SYNTHASE-RELATED"/>
    <property type="match status" value="1"/>
</dbReference>
<evidence type="ECO:0000256" key="3">
    <source>
        <dbReference type="ARBA" id="ARBA00023315"/>
    </source>
</evidence>
<dbReference type="SMART" id="SM00825">
    <property type="entry name" value="PKS_KS"/>
    <property type="match status" value="1"/>
</dbReference>
<feature type="domain" description="Ketosynthase family 3 (KS3)" evidence="5">
    <location>
        <begin position="1"/>
        <end position="400"/>
    </location>
</feature>
<protein>
    <submittedName>
        <fullName evidence="6">Ketosynthase chain-length factor</fullName>
    </submittedName>
</protein>
<evidence type="ECO:0000256" key="1">
    <source>
        <dbReference type="ARBA" id="ARBA00008467"/>
    </source>
</evidence>
<keyword evidence="3" id="KW-0012">Acyltransferase</keyword>
<evidence type="ECO:0000256" key="4">
    <source>
        <dbReference type="RuleBase" id="RU003694"/>
    </source>
</evidence>
<dbReference type="PANTHER" id="PTHR11712:SF322">
    <property type="entry name" value="POLYKETIDE BETA-KETOACYL SYNTHASE 2-RELATED"/>
    <property type="match status" value="1"/>
</dbReference>
<evidence type="ECO:0000259" key="5">
    <source>
        <dbReference type="PROSITE" id="PS52004"/>
    </source>
</evidence>
<comment type="similarity">
    <text evidence="1 4">Belongs to the thiolase-like superfamily. Beta-ketoacyl-ACP synthases family.</text>
</comment>
<dbReference type="Pfam" id="PF02801">
    <property type="entry name" value="Ketoacyl-synt_C"/>
    <property type="match status" value="1"/>
</dbReference>
<evidence type="ECO:0000256" key="2">
    <source>
        <dbReference type="ARBA" id="ARBA00022679"/>
    </source>
</evidence>
<keyword evidence="2 4" id="KW-0808">Transferase</keyword>
<evidence type="ECO:0000313" key="7">
    <source>
        <dbReference type="Proteomes" id="UP001219605"/>
    </source>
</evidence>
<dbReference type="Proteomes" id="UP001219605">
    <property type="component" value="Chromosome"/>
</dbReference>
<dbReference type="InterPro" id="IPR014031">
    <property type="entry name" value="Ketoacyl_synth_C"/>
</dbReference>
<organism evidence="6 7">
    <name type="scientific">Micromonospora cathayae</name>
    <dbReference type="NCBI Taxonomy" id="3028804"/>
    <lineage>
        <taxon>Bacteria</taxon>
        <taxon>Bacillati</taxon>
        <taxon>Actinomycetota</taxon>
        <taxon>Actinomycetes</taxon>
        <taxon>Micromonosporales</taxon>
        <taxon>Micromonosporaceae</taxon>
        <taxon>Micromonospora</taxon>
    </lineage>
</organism>
<dbReference type="InterPro" id="IPR000794">
    <property type="entry name" value="Beta-ketoacyl_synthase"/>
</dbReference>
<name>A0ABY7ZNC0_9ACTN</name>
<keyword evidence="7" id="KW-1185">Reference proteome</keyword>
<dbReference type="Gene3D" id="3.40.47.10">
    <property type="match status" value="2"/>
</dbReference>
<accession>A0ABY7ZNC0</accession>
<dbReference type="SUPFAM" id="SSF53901">
    <property type="entry name" value="Thiolase-like"/>
    <property type="match status" value="2"/>
</dbReference>
<evidence type="ECO:0000313" key="6">
    <source>
        <dbReference type="EMBL" id="WDZ83573.1"/>
    </source>
</evidence>
<dbReference type="InterPro" id="IPR020841">
    <property type="entry name" value="PKS_Beta-ketoAc_synthase_dom"/>
</dbReference>
<dbReference type="CDD" id="cd00832">
    <property type="entry name" value="CLF"/>
    <property type="match status" value="1"/>
</dbReference>
<gene>
    <name evidence="6" type="ORF">PVK37_24375</name>
</gene>
<dbReference type="PROSITE" id="PS52004">
    <property type="entry name" value="KS3_2"/>
    <property type="match status" value="1"/>
</dbReference>
<proteinExistence type="inferred from homology"/>
<dbReference type="RefSeq" id="WP_275030131.1">
    <property type="nucleotide sequence ID" value="NZ_CP118615.1"/>
</dbReference>
<dbReference type="Pfam" id="PF00109">
    <property type="entry name" value="ketoacyl-synt"/>
    <property type="match status" value="1"/>
</dbReference>
<dbReference type="InterPro" id="IPR016039">
    <property type="entry name" value="Thiolase-like"/>
</dbReference>
<dbReference type="EMBL" id="CP118615">
    <property type="protein sequence ID" value="WDZ83573.1"/>
    <property type="molecule type" value="Genomic_DNA"/>
</dbReference>
<sequence length="404" mass="42744">MTDVVVTGLGVVAPNGLGVERCWAATLAGKSGIGRLDRYDPSGYRSRFAGLIDDFDAAEHLPNRLLPQTDRVTRLALVAADWALADAGVDTAALPPGGMGVVTTNASGGFEFTHTEMRKLWTEGPEFVSVYESFAWFYAANTGQISIRNDLRGPSTVLVTEQAGGLDVVGHARRTVRRGTPLVLTGGVESSLDPWGWVAHMASHRLSWQTDPRRSYLPFDVNADGHVPGEGGAILVVEDAARLDGRPCYGRITGYAATFDPPPGSGRRPGLFRAAESAVRDAGLTPADIDVVFADAAALPALDEVEAAALRELFGPYGVPVTAPKTMTGRLLGGGAPLDLAWALLAIRDSLVPPTVQSTDVLPEHRIDLVRDEPRAQRIDAALVLARGVGGYNSAVVLQAPTPD</sequence>
<dbReference type="InterPro" id="IPR014030">
    <property type="entry name" value="Ketoacyl_synth_N"/>
</dbReference>